<dbReference type="EMBL" id="JBHUKY010000059">
    <property type="protein sequence ID" value="MFD2413212.1"/>
    <property type="molecule type" value="Genomic_DNA"/>
</dbReference>
<reference evidence="2" key="1">
    <citation type="journal article" date="2019" name="Int. J. Syst. Evol. Microbiol.">
        <title>The Global Catalogue of Microorganisms (GCM) 10K type strain sequencing project: providing services to taxonomists for standard genome sequencing and annotation.</title>
        <authorList>
            <consortium name="The Broad Institute Genomics Platform"/>
            <consortium name="The Broad Institute Genome Sequencing Center for Infectious Disease"/>
            <person name="Wu L."/>
            <person name="Ma J."/>
        </authorList>
    </citation>
    <scope>NUCLEOTIDE SEQUENCE [LARGE SCALE GENOMIC DNA]</scope>
    <source>
        <strain evidence="2">CCM 8725</strain>
    </source>
</reference>
<keyword evidence="2" id="KW-1185">Reference proteome</keyword>
<evidence type="ECO:0000313" key="2">
    <source>
        <dbReference type="Proteomes" id="UP001597448"/>
    </source>
</evidence>
<protein>
    <submittedName>
        <fullName evidence="1">Uncharacterized protein</fullName>
    </submittedName>
</protein>
<gene>
    <name evidence="1" type="ORF">ACFSX3_25335</name>
</gene>
<name>A0ABW5FHP2_9BACL</name>
<proteinExistence type="predicted"/>
<sequence>MSRLITVVSEHNDPLDGHVRFEYTGVLVDPNYAFYIDVEYPTVVLERVRLASNGEYHSTGGPGAVGFDLPVDDVTFFDRITEMSAVELLAALVRRSKDNESA</sequence>
<dbReference type="RefSeq" id="WP_209994901.1">
    <property type="nucleotide sequence ID" value="NZ_JBHSVQ010000001.1"/>
</dbReference>
<comment type="caution">
    <text evidence="1">The sequence shown here is derived from an EMBL/GenBank/DDBJ whole genome shotgun (WGS) entry which is preliminary data.</text>
</comment>
<evidence type="ECO:0000313" key="1">
    <source>
        <dbReference type="EMBL" id="MFD2413212.1"/>
    </source>
</evidence>
<accession>A0ABW5FHP2</accession>
<organism evidence="1 2">
    <name type="scientific">Paenibacillus rhizoplanae</name>
    <dbReference type="NCBI Taxonomy" id="1917181"/>
    <lineage>
        <taxon>Bacteria</taxon>
        <taxon>Bacillati</taxon>
        <taxon>Bacillota</taxon>
        <taxon>Bacilli</taxon>
        <taxon>Bacillales</taxon>
        <taxon>Paenibacillaceae</taxon>
        <taxon>Paenibacillus</taxon>
    </lineage>
</organism>
<dbReference type="Proteomes" id="UP001597448">
    <property type="component" value="Unassembled WGS sequence"/>
</dbReference>